<feature type="domain" description="KTSC" evidence="1">
    <location>
        <begin position="6"/>
        <end position="62"/>
    </location>
</feature>
<proteinExistence type="predicted"/>
<protein>
    <recommendedName>
        <fullName evidence="1">KTSC domain-containing protein</fullName>
    </recommendedName>
</protein>
<comment type="caution">
    <text evidence="2">The sequence shown here is derived from an EMBL/GenBank/DDBJ whole genome shotgun (WGS) entry which is preliminary data.</text>
</comment>
<accession>A0A166FJU6</accession>
<evidence type="ECO:0000313" key="2">
    <source>
        <dbReference type="EMBL" id="KZX17749.1"/>
    </source>
</evidence>
<dbReference type="Proteomes" id="UP000077275">
    <property type="component" value="Unassembled WGS sequence"/>
</dbReference>
<dbReference type="AlphaFoldDB" id="A0A166FJU6"/>
<name>A0A166FJU6_9EURY</name>
<sequence length="81" mass="9849">MVIVKNSMFYSINYNSEFQELIIIYSNMIKDTYIDVPKTLYLEFESSRWTYSFFRRKIKGKFVVYKNDTINFNDEFPDDAL</sequence>
<dbReference type="RefSeq" id="WP_067257226.1">
    <property type="nucleotide sequence ID" value="NZ_LWMW01000011.1"/>
</dbReference>
<reference evidence="2 3" key="1">
    <citation type="submission" date="2016-04" db="EMBL/GenBank/DDBJ databases">
        <title>Genome sequence of Methanobrevibacter cuticularis DSM 11139.</title>
        <authorList>
            <person name="Poehlein A."/>
            <person name="Seedorf H."/>
            <person name="Daniel R."/>
        </authorList>
    </citation>
    <scope>NUCLEOTIDE SEQUENCE [LARGE SCALE GENOMIC DNA]</scope>
    <source>
        <strain evidence="2 3">DSM 11139</strain>
    </source>
</reference>
<evidence type="ECO:0000313" key="3">
    <source>
        <dbReference type="Proteomes" id="UP000077275"/>
    </source>
</evidence>
<dbReference type="InterPro" id="IPR025309">
    <property type="entry name" value="KTSC_dom"/>
</dbReference>
<organism evidence="2 3">
    <name type="scientific">Methanobrevibacter cuticularis</name>
    <dbReference type="NCBI Taxonomy" id="47311"/>
    <lineage>
        <taxon>Archaea</taxon>
        <taxon>Methanobacteriati</taxon>
        <taxon>Methanobacteriota</taxon>
        <taxon>Methanomada group</taxon>
        <taxon>Methanobacteria</taxon>
        <taxon>Methanobacteriales</taxon>
        <taxon>Methanobacteriaceae</taxon>
        <taxon>Methanobrevibacter</taxon>
    </lineage>
</organism>
<evidence type="ECO:0000259" key="1">
    <source>
        <dbReference type="Pfam" id="PF13619"/>
    </source>
</evidence>
<dbReference type="PATRIC" id="fig|47311.3.peg.52"/>
<gene>
    <name evidence="2" type="ORF">MBCUT_00440</name>
</gene>
<dbReference type="Pfam" id="PF13619">
    <property type="entry name" value="KTSC"/>
    <property type="match status" value="1"/>
</dbReference>
<keyword evidence="3" id="KW-1185">Reference proteome</keyword>
<dbReference type="EMBL" id="LWMW01000011">
    <property type="protein sequence ID" value="KZX17749.1"/>
    <property type="molecule type" value="Genomic_DNA"/>
</dbReference>